<evidence type="ECO:0000256" key="1">
    <source>
        <dbReference type="SAM" id="MobiDB-lite"/>
    </source>
</evidence>
<gene>
    <name evidence="2" type="ORF">LMH87_010944</name>
</gene>
<dbReference type="Proteomes" id="UP001144673">
    <property type="component" value="Chromosome 4"/>
</dbReference>
<dbReference type="EMBL" id="JAJHUN010000009">
    <property type="protein sequence ID" value="KAJ4150181.1"/>
    <property type="molecule type" value="Genomic_DNA"/>
</dbReference>
<dbReference type="AlphaFoldDB" id="A0A9W8Q9N1"/>
<sequence length="242" mass="27203">MMAAVANGAAEGIYSDFYDFPESEFDSADFELNLLTTDNSTQTTEPPALQAPNKEIWQFFSVPPSLNSNEPPSSVLREFDNVSISTTTPTKFDPTLQFSPPNSASPTIDEVIGDGKGVGEEVSWEFVNGPLQRIYTEDAKNYRNRIKTRGANHPHGLLPATPPSTATSPPAGMLLRPYKAWFHLREMHQAKQSMYRNQPEVVFELFARVVYTRRENFAKKQLFQLRDLFKVPPPYISGVLLN</sequence>
<name>A0A9W8Q9N1_AKAMU</name>
<organism evidence="2 3">
    <name type="scientific">Akanthomyces muscarius</name>
    <name type="common">Entomopathogenic fungus</name>
    <name type="synonym">Lecanicillium muscarium</name>
    <dbReference type="NCBI Taxonomy" id="2231603"/>
    <lineage>
        <taxon>Eukaryota</taxon>
        <taxon>Fungi</taxon>
        <taxon>Dikarya</taxon>
        <taxon>Ascomycota</taxon>
        <taxon>Pezizomycotina</taxon>
        <taxon>Sordariomycetes</taxon>
        <taxon>Hypocreomycetidae</taxon>
        <taxon>Hypocreales</taxon>
        <taxon>Cordycipitaceae</taxon>
        <taxon>Akanthomyces</taxon>
    </lineage>
</organism>
<comment type="caution">
    <text evidence="2">The sequence shown here is derived from an EMBL/GenBank/DDBJ whole genome shotgun (WGS) entry which is preliminary data.</text>
</comment>
<dbReference type="GeneID" id="80898103"/>
<reference evidence="2" key="1">
    <citation type="journal article" date="2023" name="Access Microbiol">
        <title>De-novo genome assembly for Akanthomyces muscarius, a biocontrol agent of insect agricultural pests.</title>
        <authorList>
            <person name="Erdos Z."/>
            <person name="Studholme D.J."/>
            <person name="Raymond B."/>
            <person name="Sharma M."/>
        </authorList>
    </citation>
    <scope>NUCLEOTIDE SEQUENCE</scope>
    <source>
        <strain evidence="2">Ve6</strain>
    </source>
</reference>
<evidence type="ECO:0000313" key="3">
    <source>
        <dbReference type="Proteomes" id="UP001144673"/>
    </source>
</evidence>
<feature type="region of interest" description="Disordered" evidence="1">
    <location>
        <begin position="150"/>
        <end position="169"/>
    </location>
</feature>
<proteinExistence type="predicted"/>
<evidence type="ECO:0000313" key="2">
    <source>
        <dbReference type="EMBL" id="KAJ4150181.1"/>
    </source>
</evidence>
<dbReference type="KEGG" id="amus:LMH87_010944"/>
<dbReference type="RefSeq" id="XP_056051895.1">
    <property type="nucleotide sequence ID" value="XM_056200002.1"/>
</dbReference>
<protein>
    <submittedName>
        <fullName evidence="2">Uncharacterized protein</fullName>
    </submittedName>
</protein>
<keyword evidence="3" id="KW-1185">Reference proteome</keyword>
<accession>A0A9W8Q9N1</accession>